<dbReference type="InterPro" id="IPR036162">
    <property type="entry name" value="Resolvase-like_N_sf"/>
</dbReference>
<accession>A0A143DG41</accession>
<evidence type="ECO:0000256" key="5">
    <source>
        <dbReference type="ARBA" id="ARBA00023172"/>
    </source>
</evidence>
<gene>
    <name evidence="9" type="ORF">AY555_10090</name>
</gene>
<dbReference type="AlphaFoldDB" id="A0A143DG41"/>
<dbReference type="KEGG" id="hjo:AY555_10090"/>
<keyword evidence="5" id="KW-0233">DNA recombination</keyword>
<dbReference type="InterPro" id="IPR050639">
    <property type="entry name" value="SSR_resolvase"/>
</dbReference>
<proteinExistence type="inferred from homology"/>
<evidence type="ECO:0000313" key="10">
    <source>
        <dbReference type="Proteomes" id="UP000076066"/>
    </source>
</evidence>
<dbReference type="InterPro" id="IPR009057">
    <property type="entry name" value="Homeodomain-like_sf"/>
</dbReference>
<dbReference type="Gene3D" id="1.10.10.60">
    <property type="entry name" value="Homeodomain-like"/>
    <property type="match status" value="1"/>
</dbReference>
<dbReference type="GO" id="GO:0000150">
    <property type="term" value="F:DNA strand exchange activity"/>
    <property type="evidence" value="ECO:0007669"/>
    <property type="project" value="UniProtKB-KW"/>
</dbReference>
<dbReference type="RefSeq" id="WP_066136995.1">
    <property type="nucleotide sequence ID" value="NZ_CP014526.1"/>
</dbReference>
<dbReference type="GeneID" id="53317501"/>
<dbReference type="SUPFAM" id="SSF46689">
    <property type="entry name" value="Homeodomain-like"/>
    <property type="match status" value="1"/>
</dbReference>
<dbReference type="PROSITE" id="PS00397">
    <property type="entry name" value="RECOMBINASES_1"/>
    <property type="match status" value="1"/>
</dbReference>
<keyword evidence="3" id="KW-0230">DNA invertase</keyword>
<dbReference type="CDD" id="cd03768">
    <property type="entry name" value="SR_ResInv"/>
    <property type="match status" value="1"/>
</dbReference>
<evidence type="ECO:0000259" key="8">
    <source>
        <dbReference type="PROSITE" id="PS51736"/>
    </source>
</evidence>
<reference evidence="9 10" key="1">
    <citation type="submission" date="2016-02" db="EMBL/GenBank/DDBJ databases">
        <title>Complete Genome of H5569, the type strain of the newly described species Haematospirillium jordaniae.</title>
        <authorList>
            <person name="Nicholson A.C."/>
            <person name="Humrighouse B.W."/>
            <person name="Loparov V."/>
            <person name="McQuiston J.R."/>
        </authorList>
    </citation>
    <scope>NUCLEOTIDE SEQUENCE [LARGE SCALE GENOMIC DNA]</scope>
    <source>
        <strain evidence="9 10">H5569</strain>
        <plasmid evidence="10">Plasmid unnamed 1</plasmid>
    </source>
</reference>
<evidence type="ECO:0000313" key="9">
    <source>
        <dbReference type="EMBL" id="AMW35744.1"/>
    </source>
</evidence>
<sequence length="184" mass="20028">MLIGYARVSTRDQTTELQTEALSAAGCERVFEDQTSGSREDRPGLSSALDYLRTGDTLVVWKLDRLGRTVKQLVHLVDSLQARGIHFRSLTDGIDTGSPAGRFFFHIMASLAEMERDLIAERTRAGLDAARKAGRKGGRPAKMTPGKITAARKLLETGTPARTVAESLGVSPATLYRWLPAQTA</sequence>
<dbReference type="GO" id="GO:0003677">
    <property type="term" value="F:DNA binding"/>
    <property type="evidence" value="ECO:0007669"/>
    <property type="project" value="UniProtKB-KW"/>
</dbReference>
<evidence type="ECO:0000256" key="2">
    <source>
        <dbReference type="ARBA" id="ARBA00022908"/>
    </source>
</evidence>
<keyword evidence="10" id="KW-1185">Reference proteome</keyword>
<evidence type="ECO:0000256" key="7">
    <source>
        <dbReference type="PROSITE-ProRule" id="PRU10137"/>
    </source>
</evidence>
<dbReference type="CDD" id="cd00569">
    <property type="entry name" value="HTH_Hin_like"/>
    <property type="match status" value="1"/>
</dbReference>
<evidence type="ECO:0000256" key="4">
    <source>
        <dbReference type="ARBA" id="ARBA00023125"/>
    </source>
</evidence>
<dbReference type="InterPro" id="IPR006118">
    <property type="entry name" value="Recombinase_CS"/>
</dbReference>
<dbReference type="InterPro" id="IPR006120">
    <property type="entry name" value="Resolvase_HTH_dom"/>
</dbReference>
<evidence type="ECO:0000256" key="6">
    <source>
        <dbReference type="PIRSR" id="PIRSR606118-50"/>
    </source>
</evidence>
<feature type="active site" description="O-(5'-phospho-DNA)-serine intermediate" evidence="6 7">
    <location>
        <position position="9"/>
    </location>
</feature>
<dbReference type="PANTHER" id="PTHR30461">
    <property type="entry name" value="DNA-INVERTASE FROM LAMBDOID PROPHAGE"/>
    <property type="match status" value="1"/>
</dbReference>
<keyword evidence="4" id="KW-0238">DNA-binding</keyword>
<dbReference type="PROSITE" id="PS51736">
    <property type="entry name" value="RECOMBINASES_3"/>
    <property type="match status" value="1"/>
</dbReference>
<dbReference type="EMBL" id="CP014526">
    <property type="protein sequence ID" value="AMW35744.1"/>
    <property type="molecule type" value="Genomic_DNA"/>
</dbReference>
<protein>
    <submittedName>
        <fullName evidence="9">DNA invertase</fullName>
    </submittedName>
</protein>
<dbReference type="Pfam" id="PF02796">
    <property type="entry name" value="HTH_7"/>
    <property type="match status" value="1"/>
</dbReference>
<geneLocation type="plasmid" evidence="9 10">
    <name>unnamed 1</name>
</geneLocation>
<keyword evidence="2" id="KW-0229">DNA integration</keyword>
<feature type="domain" description="Resolvase/invertase-type recombinase catalytic" evidence="8">
    <location>
        <begin position="1"/>
        <end position="134"/>
    </location>
</feature>
<organism evidence="9 10">
    <name type="scientific">Haematospirillum jordaniae</name>
    <dbReference type="NCBI Taxonomy" id="1549855"/>
    <lineage>
        <taxon>Bacteria</taxon>
        <taxon>Pseudomonadati</taxon>
        <taxon>Pseudomonadota</taxon>
        <taxon>Alphaproteobacteria</taxon>
        <taxon>Rhodospirillales</taxon>
        <taxon>Novispirillaceae</taxon>
        <taxon>Haematospirillum</taxon>
    </lineage>
</organism>
<name>A0A143DG41_9PROT</name>
<dbReference type="InterPro" id="IPR006119">
    <property type="entry name" value="Resolv_N"/>
</dbReference>
<keyword evidence="9" id="KW-0614">Plasmid</keyword>
<dbReference type="GO" id="GO:0015074">
    <property type="term" value="P:DNA integration"/>
    <property type="evidence" value="ECO:0007669"/>
    <property type="project" value="UniProtKB-KW"/>
</dbReference>
<evidence type="ECO:0000256" key="3">
    <source>
        <dbReference type="ARBA" id="ARBA00023100"/>
    </source>
</evidence>
<dbReference type="OrthoDB" id="9800103at2"/>
<comment type="similarity">
    <text evidence="1">Belongs to the site-specific recombinase resolvase family.</text>
</comment>
<evidence type="ECO:0000256" key="1">
    <source>
        <dbReference type="ARBA" id="ARBA00009913"/>
    </source>
</evidence>
<dbReference type="SMART" id="SM00857">
    <property type="entry name" value="Resolvase"/>
    <property type="match status" value="1"/>
</dbReference>
<dbReference type="PROSITE" id="PS00398">
    <property type="entry name" value="RECOMBINASES_2"/>
    <property type="match status" value="1"/>
</dbReference>
<dbReference type="PANTHER" id="PTHR30461:SF2">
    <property type="entry name" value="SERINE RECOMBINASE PINE-RELATED"/>
    <property type="match status" value="1"/>
</dbReference>
<dbReference type="Pfam" id="PF00239">
    <property type="entry name" value="Resolvase"/>
    <property type="match status" value="1"/>
</dbReference>
<dbReference type="SUPFAM" id="SSF53041">
    <property type="entry name" value="Resolvase-like"/>
    <property type="match status" value="1"/>
</dbReference>
<dbReference type="FunFam" id="3.40.50.1390:FF:000001">
    <property type="entry name" value="DNA recombinase"/>
    <property type="match status" value="1"/>
</dbReference>
<dbReference type="Gene3D" id="3.40.50.1390">
    <property type="entry name" value="Resolvase, N-terminal catalytic domain"/>
    <property type="match status" value="1"/>
</dbReference>
<dbReference type="Proteomes" id="UP000076066">
    <property type="component" value="Plasmid unnamed 1"/>
</dbReference>